<proteinExistence type="predicted"/>
<organism evidence="3 4">
    <name type="scientific">Chryseobacterium oryctis</name>
    <dbReference type="NCBI Taxonomy" id="2952618"/>
    <lineage>
        <taxon>Bacteria</taxon>
        <taxon>Pseudomonadati</taxon>
        <taxon>Bacteroidota</taxon>
        <taxon>Flavobacteriia</taxon>
        <taxon>Flavobacteriales</taxon>
        <taxon>Weeksellaceae</taxon>
        <taxon>Chryseobacterium group</taxon>
        <taxon>Chryseobacterium</taxon>
    </lineage>
</organism>
<feature type="transmembrane region" description="Helical" evidence="1">
    <location>
        <begin position="266"/>
        <end position="283"/>
    </location>
</feature>
<feature type="transmembrane region" description="Helical" evidence="1">
    <location>
        <begin position="157"/>
        <end position="177"/>
    </location>
</feature>
<keyword evidence="1" id="KW-0472">Membrane</keyword>
<evidence type="ECO:0000256" key="1">
    <source>
        <dbReference type="SAM" id="Phobius"/>
    </source>
</evidence>
<feature type="transmembrane region" description="Helical" evidence="1">
    <location>
        <begin position="12"/>
        <end position="37"/>
    </location>
</feature>
<keyword evidence="1" id="KW-0812">Transmembrane</keyword>
<feature type="transmembrane region" description="Helical" evidence="1">
    <location>
        <begin position="197"/>
        <end position="215"/>
    </location>
</feature>
<evidence type="ECO:0000313" key="4">
    <source>
        <dbReference type="Proteomes" id="UP001163719"/>
    </source>
</evidence>
<feature type="transmembrane region" description="Helical" evidence="1">
    <location>
        <begin position="130"/>
        <end position="150"/>
    </location>
</feature>
<dbReference type="Pfam" id="PF07786">
    <property type="entry name" value="HGSNAT_cat"/>
    <property type="match status" value="1"/>
</dbReference>
<feature type="transmembrane region" description="Helical" evidence="1">
    <location>
        <begin position="303"/>
        <end position="320"/>
    </location>
</feature>
<evidence type="ECO:0000259" key="2">
    <source>
        <dbReference type="Pfam" id="PF07786"/>
    </source>
</evidence>
<dbReference type="RefSeq" id="WP_264742241.1">
    <property type="nucleotide sequence ID" value="NZ_JAPDHV010000001.1"/>
</dbReference>
<feature type="transmembrane region" description="Helical" evidence="1">
    <location>
        <begin position="326"/>
        <end position="347"/>
    </location>
</feature>
<keyword evidence="4" id="KW-1185">Reference proteome</keyword>
<dbReference type="InterPro" id="IPR012429">
    <property type="entry name" value="HGSNAT_cat"/>
</dbReference>
<comment type="caution">
    <text evidence="3">The sequence shown here is derived from an EMBL/GenBank/DDBJ whole genome shotgun (WGS) entry which is preliminary data.</text>
</comment>
<feature type="transmembrane region" description="Helical" evidence="1">
    <location>
        <begin position="227"/>
        <end position="246"/>
    </location>
</feature>
<feature type="domain" description="Heparan-alpha-glucosaminide N-acetyltransferase catalytic" evidence="2">
    <location>
        <begin position="11"/>
        <end position="218"/>
    </location>
</feature>
<protein>
    <submittedName>
        <fullName evidence="3">DUF1624 domain-containing protein</fullName>
    </submittedName>
</protein>
<evidence type="ECO:0000313" key="3">
    <source>
        <dbReference type="EMBL" id="MCW3160294.1"/>
    </source>
</evidence>
<gene>
    <name evidence="3" type="ORF">OH806_03320</name>
</gene>
<dbReference type="EMBL" id="JAPDHV010000001">
    <property type="protein sequence ID" value="MCW3160294.1"/>
    <property type="molecule type" value="Genomic_DNA"/>
</dbReference>
<dbReference type="Proteomes" id="UP001163719">
    <property type="component" value="Unassembled WGS sequence"/>
</dbReference>
<accession>A0ABT3HKK7</accession>
<name>A0ABT3HKK7_9FLAO</name>
<sequence>MSTTFTETSRRFIPLDIIKAIGVFMMILMHVFIMYGSESTIYFNNFSQYLLFFIEGIGAPIFVFSMGVSIFLSKDKSIRQVFTRGLKLFVLGYILNFLKFYPTIKVFQVFPEALFTETHRVNDFKGFVEFLLIADILQFAGLAFIIGSVLKKIIEKIPLLGVLLSIIIFVVSPYLYIHDPDYILSLFYGKGFNVYFPLFPWLGFVLLGMSIGYYIRKFVNGKHLKTLFYLLLTSGCLLYLLGLYSIDFNLKKYFSTDYYHKETNVLLMYSGQIMVIFSLMYLVHKYLSEKMIAFSIFSSKNVTTLYVIQWILIYWGWYFVEYQSQSWNGVIVSFLIVSLLTFSITFLKNYLQKLLYERRNCRTVIAGEK</sequence>
<feature type="transmembrane region" description="Helical" evidence="1">
    <location>
        <begin position="49"/>
        <end position="73"/>
    </location>
</feature>
<reference evidence="3" key="1">
    <citation type="submission" date="2022-10" db="EMBL/GenBank/DDBJ databases">
        <title>Chryseobacterium babae sp. nov. isolated from the gut of the beetle Oryctes rhinoceros, and Chryseobacterium kimseyorum sp. nov., isolated from a stick insect rearing cage.</title>
        <authorList>
            <person name="Shelomi M."/>
            <person name="Han C.-J."/>
            <person name="Chen W.-M."/>
            <person name="Chen H.-K."/>
            <person name="Liaw S.-J."/>
            <person name="Muhle E."/>
            <person name="Clermont D."/>
        </authorList>
    </citation>
    <scope>NUCLEOTIDE SEQUENCE</scope>
    <source>
        <strain evidence="3">WLa1L2M3</strain>
    </source>
</reference>
<feature type="transmembrane region" description="Helical" evidence="1">
    <location>
        <begin position="85"/>
        <end position="110"/>
    </location>
</feature>
<keyword evidence="1" id="KW-1133">Transmembrane helix</keyword>